<feature type="signal peptide" evidence="2">
    <location>
        <begin position="1"/>
        <end position="19"/>
    </location>
</feature>
<keyword evidence="2" id="KW-0732">Signal</keyword>
<evidence type="ECO:0000256" key="2">
    <source>
        <dbReference type="SAM" id="SignalP"/>
    </source>
</evidence>
<keyword evidence="1" id="KW-1133">Transmembrane helix</keyword>
<evidence type="ECO:0000313" key="3">
    <source>
        <dbReference type="EMBL" id="CAD7662460.1"/>
    </source>
</evidence>
<name>A0A7R9QYZ0_9ACAR</name>
<sequence length="143" mass="16381">MSLFYFSIILIEFLNVFHAKCEKFDCLIDQKVGYDDPSNIYQCKDTENCCIEFARPSCCKSKPGIQIVGEQLSIWGTLFGILFVISAIVYCRKKDLYLIKYIKKCCIACCCGRQTESEETERNNIIHTISRAEADSTLSRTND</sequence>
<dbReference type="EMBL" id="OC942720">
    <property type="protein sequence ID" value="CAD7662460.1"/>
    <property type="molecule type" value="Genomic_DNA"/>
</dbReference>
<reference evidence="3" key="1">
    <citation type="submission" date="2020-11" db="EMBL/GenBank/DDBJ databases">
        <authorList>
            <person name="Tran Van P."/>
        </authorList>
    </citation>
    <scope>NUCLEOTIDE SEQUENCE</scope>
</reference>
<dbReference type="Proteomes" id="UP000728032">
    <property type="component" value="Unassembled WGS sequence"/>
</dbReference>
<dbReference type="EMBL" id="CAJPVJ010027895">
    <property type="protein sequence ID" value="CAG2179596.1"/>
    <property type="molecule type" value="Genomic_DNA"/>
</dbReference>
<keyword evidence="1" id="KW-0472">Membrane</keyword>
<dbReference type="OrthoDB" id="6429821at2759"/>
<keyword evidence="4" id="KW-1185">Reference proteome</keyword>
<protein>
    <submittedName>
        <fullName evidence="3">Uncharacterized protein</fullName>
    </submittedName>
</protein>
<gene>
    <name evidence="3" type="ORF">ONB1V03_LOCUS19020</name>
</gene>
<feature type="transmembrane region" description="Helical" evidence="1">
    <location>
        <begin position="72"/>
        <end position="91"/>
    </location>
</feature>
<accession>A0A7R9QYZ0</accession>
<evidence type="ECO:0000313" key="4">
    <source>
        <dbReference type="Proteomes" id="UP000728032"/>
    </source>
</evidence>
<dbReference type="AlphaFoldDB" id="A0A7R9QYZ0"/>
<organism evidence="3">
    <name type="scientific">Oppiella nova</name>
    <dbReference type="NCBI Taxonomy" id="334625"/>
    <lineage>
        <taxon>Eukaryota</taxon>
        <taxon>Metazoa</taxon>
        <taxon>Ecdysozoa</taxon>
        <taxon>Arthropoda</taxon>
        <taxon>Chelicerata</taxon>
        <taxon>Arachnida</taxon>
        <taxon>Acari</taxon>
        <taxon>Acariformes</taxon>
        <taxon>Sarcoptiformes</taxon>
        <taxon>Oribatida</taxon>
        <taxon>Brachypylina</taxon>
        <taxon>Oppioidea</taxon>
        <taxon>Oppiidae</taxon>
        <taxon>Oppiella</taxon>
    </lineage>
</organism>
<keyword evidence="1" id="KW-0812">Transmembrane</keyword>
<feature type="chain" id="PRO_5035593484" evidence="2">
    <location>
        <begin position="20"/>
        <end position="143"/>
    </location>
</feature>
<evidence type="ECO:0000256" key="1">
    <source>
        <dbReference type="SAM" id="Phobius"/>
    </source>
</evidence>
<proteinExistence type="predicted"/>
<feature type="non-terminal residue" evidence="3">
    <location>
        <position position="1"/>
    </location>
</feature>